<evidence type="ECO:0000259" key="4">
    <source>
        <dbReference type="PROSITE" id="PS01124"/>
    </source>
</evidence>
<comment type="caution">
    <text evidence="5">The sequence shown here is derived from an EMBL/GenBank/DDBJ whole genome shotgun (WGS) entry which is preliminary data.</text>
</comment>
<keyword evidence="2" id="KW-0238">DNA-binding</keyword>
<dbReference type="PANTHER" id="PTHR46796">
    <property type="entry name" value="HTH-TYPE TRANSCRIPTIONAL ACTIVATOR RHAS-RELATED"/>
    <property type="match status" value="1"/>
</dbReference>
<dbReference type="EMBL" id="BMYF01000013">
    <property type="protein sequence ID" value="GHB40773.1"/>
    <property type="molecule type" value="Genomic_DNA"/>
</dbReference>
<evidence type="ECO:0000313" key="5">
    <source>
        <dbReference type="EMBL" id="GHB40773.1"/>
    </source>
</evidence>
<gene>
    <name evidence="5" type="ORF">GCM10008106_22360</name>
</gene>
<dbReference type="Gene3D" id="1.10.10.60">
    <property type="entry name" value="Homeodomain-like"/>
    <property type="match status" value="2"/>
</dbReference>
<keyword evidence="1" id="KW-0805">Transcription regulation</keyword>
<evidence type="ECO:0000313" key="6">
    <source>
        <dbReference type="Proteomes" id="UP000642809"/>
    </source>
</evidence>
<feature type="domain" description="HTH araC/xylS-type" evidence="4">
    <location>
        <begin position="161"/>
        <end position="261"/>
    </location>
</feature>
<evidence type="ECO:0000256" key="1">
    <source>
        <dbReference type="ARBA" id="ARBA00023015"/>
    </source>
</evidence>
<dbReference type="PANTHER" id="PTHR46796:SF13">
    <property type="entry name" value="HTH-TYPE TRANSCRIPTIONAL ACTIVATOR RHAS"/>
    <property type="match status" value="1"/>
</dbReference>
<proteinExistence type="predicted"/>
<dbReference type="AlphaFoldDB" id="A0A8J3G5W1"/>
<dbReference type="GO" id="GO:0043565">
    <property type="term" value="F:sequence-specific DNA binding"/>
    <property type="evidence" value="ECO:0007669"/>
    <property type="project" value="InterPro"/>
</dbReference>
<dbReference type="SUPFAM" id="SSF46689">
    <property type="entry name" value="Homeodomain-like"/>
    <property type="match status" value="2"/>
</dbReference>
<organism evidence="5 6">
    <name type="scientific">Mongoliitalea lutea</name>
    <dbReference type="NCBI Taxonomy" id="849756"/>
    <lineage>
        <taxon>Bacteria</taxon>
        <taxon>Pseudomonadati</taxon>
        <taxon>Bacteroidota</taxon>
        <taxon>Cytophagia</taxon>
        <taxon>Cytophagales</taxon>
        <taxon>Cyclobacteriaceae</taxon>
        <taxon>Mongoliitalea</taxon>
    </lineage>
</organism>
<accession>A0A8J3G5W1</accession>
<dbReference type="InterPro" id="IPR050204">
    <property type="entry name" value="AraC_XylS_family_regulators"/>
</dbReference>
<evidence type="ECO:0000256" key="3">
    <source>
        <dbReference type="ARBA" id="ARBA00023163"/>
    </source>
</evidence>
<evidence type="ECO:0000256" key="2">
    <source>
        <dbReference type="ARBA" id="ARBA00023125"/>
    </source>
</evidence>
<keyword evidence="6" id="KW-1185">Reference proteome</keyword>
<dbReference type="InterPro" id="IPR018060">
    <property type="entry name" value="HTH_AraC"/>
</dbReference>
<dbReference type="RefSeq" id="WP_229800601.1">
    <property type="nucleotide sequence ID" value="NZ_BMYF01000013.1"/>
</dbReference>
<sequence>MIKTIAPLSKSLRKYIAYYYIFVNEERDVLSYVAFPHVNTCISLFKGVKIKREDLSLQISSKEDLKNEVSVEITGKYTQPFFVNYQGDFNEIAIIFKPLGVNHFLQDDLIEYAPDFSQALLLPHWHTLAEKLFLEADLFKRIELLESFLLENFSTIDDFIMRKAMLLLEDFEKDYTVQEVADLCGLTMKSLQRNFKRLLTCTPSEYKRIFKFRHSLSQDGFQGEIKKLTEIALESNYYDQSYFIREYKKLTGKSPKAFFKRISKLEGNKIIWEVK</sequence>
<protein>
    <recommendedName>
        <fullName evidence="4">HTH araC/xylS-type domain-containing protein</fullName>
    </recommendedName>
</protein>
<dbReference type="Pfam" id="PF00165">
    <property type="entry name" value="HTH_AraC"/>
    <property type="match status" value="1"/>
</dbReference>
<keyword evidence="3" id="KW-0804">Transcription</keyword>
<reference evidence="5" key="2">
    <citation type="submission" date="2020-09" db="EMBL/GenBank/DDBJ databases">
        <authorList>
            <person name="Sun Q."/>
            <person name="Kim S."/>
        </authorList>
    </citation>
    <scope>NUCLEOTIDE SEQUENCE</scope>
    <source>
        <strain evidence="5">KCTC 23224</strain>
    </source>
</reference>
<dbReference type="Proteomes" id="UP000642809">
    <property type="component" value="Unassembled WGS sequence"/>
</dbReference>
<dbReference type="SMART" id="SM00342">
    <property type="entry name" value="HTH_ARAC"/>
    <property type="match status" value="1"/>
</dbReference>
<dbReference type="GO" id="GO:0003700">
    <property type="term" value="F:DNA-binding transcription factor activity"/>
    <property type="evidence" value="ECO:0007669"/>
    <property type="project" value="InterPro"/>
</dbReference>
<reference evidence="5" key="1">
    <citation type="journal article" date="2014" name="Int. J. Syst. Evol. Microbiol.">
        <title>Complete genome sequence of Corynebacterium casei LMG S-19264T (=DSM 44701T), isolated from a smear-ripened cheese.</title>
        <authorList>
            <consortium name="US DOE Joint Genome Institute (JGI-PGF)"/>
            <person name="Walter F."/>
            <person name="Albersmeier A."/>
            <person name="Kalinowski J."/>
            <person name="Ruckert C."/>
        </authorList>
    </citation>
    <scope>NUCLEOTIDE SEQUENCE</scope>
    <source>
        <strain evidence="5">KCTC 23224</strain>
    </source>
</reference>
<dbReference type="PROSITE" id="PS01124">
    <property type="entry name" value="HTH_ARAC_FAMILY_2"/>
    <property type="match status" value="1"/>
</dbReference>
<name>A0A8J3G5W1_9BACT</name>
<dbReference type="InterPro" id="IPR009057">
    <property type="entry name" value="Homeodomain-like_sf"/>
</dbReference>